<sequence length="158" mass="17496">MEPTQPRSIDDSRASEEQPEWLFPDADPIAVSAEPFVRDPYGGVPRREDYDPYNTARPPPPQAHDQDMQPTFRSFRGVVLSTQSWGAQWTDATDTSVRRWVQRALKANDVEDPSSPRAAPPGGPTNDDPARESQESSSHAATLPAQTEQPKKDSPTQS</sequence>
<evidence type="ECO:0000313" key="2">
    <source>
        <dbReference type="EMBL" id="KAG5474734.1"/>
    </source>
</evidence>
<dbReference type="GeneID" id="92359837"/>
<feature type="region of interest" description="Disordered" evidence="1">
    <location>
        <begin position="1"/>
        <end position="73"/>
    </location>
</feature>
<feature type="region of interest" description="Disordered" evidence="1">
    <location>
        <begin position="103"/>
        <end position="158"/>
    </location>
</feature>
<feature type="compositionally biased region" description="Polar residues" evidence="1">
    <location>
        <begin position="135"/>
        <end position="148"/>
    </location>
</feature>
<reference evidence="3" key="2">
    <citation type="journal article" date="2021" name="Sci. Data">
        <title>Chromosome-scale genome sequencing, assembly and annotation of six genomes from subfamily Leishmaniinae.</title>
        <authorList>
            <person name="Almutairi H."/>
            <person name="Urbaniak M.D."/>
            <person name="Bates M.D."/>
            <person name="Jariyapan N."/>
            <person name="Kwakye-Nuako G."/>
            <person name="Thomaz Soccol V."/>
            <person name="Al-Salem W.S."/>
            <person name="Dillon R.J."/>
            <person name="Bates P.A."/>
            <person name="Gatherer D."/>
        </authorList>
    </citation>
    <scope>NUCLEOTIDE SEQUENCE [LARGE SCALE GENOMIC DNA]</scope>
</reference>
<gene>
    <name evidence="2" type="ORF">LSCM4_03910</name>
</gene>
<protein>
    <submittedName>
        <fullName evidence="2">Uncharacterized protein</fullName>
    </submittedName>
</protein>
<dbReference type="RefSeq" id="XP_067061840.1">
    <property type="nucleotide sequence ID" value="XM_067205903.1"/>
</dbReference>
<proteinExistence type="predicted"/>
<reference evidence="3" key="1">
    <citation type="journal article" date="2021" name="Microbiol. Resour. Announc.">
        <title>LGAAP: Leishmaniinae Genome Assembly and Annotation Pipeline.</title>
        <authorList>
            <person name="Almutairi H."/>
            <person name="Urbaniak M.D."/>
            <person name="Bates M.D."/>
            <person name="Jariyapan N."/>
            <person name="Kwakye-Nuako G."/>
            <person name="Thomaz-Soccol V."/>
            <person name="Al-Salem W.S."/>
            <person name="Dillon R.J."/>
            <person name="Bates P.A."/>
            <person name="Gatherer D."/>
        </authorList>
    </citation>
    <scope>NUCLEOTIDE SEQUENCE [LARGE SCALE GENOMIC DNA]</scope>
</reference>
<keyword evidence="3" id="KW-1185">Reference proteome</keyword>
<dbReference type="KEGG" id="loi:92359837"/>
<feature type="compositionally biased region" description="Basic and acidic residues" evidence="1">
    <location>
        <begin position="149"/>
        <end position="158"/>
    </location>
</feature>
<evidence type="ECO:0000313" key="3">
    <source>
        <dbReference type="Proteomes" id="UP000674143"/>
    </source>
</evidence>
<evidence type="ECO:0000256" key="1">
    <source>
        <dbReference type="SAM" id="MobiDB-lite"/>
    </source>
</evidence>
<dbReference type="AlphaFoldDB" id="A0A836GJ85"/>
<name>A0A836GJ85_9TRYP</name>
<organism evidence="2 3">
    <name type="scientific">Leishmania orientalis</name>
    <dbReference type="NCBI Taxonomy" id="2249476"/>
    <lineage>
        <taxon>Eukaryota</taxon>
        <taxon>Discoba</taxon>
        <taxon>Euglenozoa</taxon>
        <taxon>Kinetoplastea</taxon>
        <taxon>Metakinetoplastina</taxon>
        <taxon>Trypanosomatida</taxon>
        <taxon>Trypanosomatidae</taxon>
        <taxon>Leishmaniinae</taxon>
        <taxon>Leishmania</taxon>
    </lineage>
</organism>
<dbReference type="Proteomes" id="UP000674143">
    <property type="component" value="Unassembled WGS sequence"/>
</dbReference>
<comment type="caution">
    <text evidence="2">The sequence shown here is derived from an EMBL/GenBank/DDBJ whole genome shotgun (WGS) entry which is preliminary data.</text>
</comment>
<accession>A0A836GJ85</accession>
<dbReference type="EMBL" id="JAFHLR010000028">
    <property type="protein sequence ID" value="KAG5474734.1"/>
    <property type="molecule type" value="Genomic_DNA"/>
</dbReference>